<evidence type="ECO:0008006" key="3">
    <source>
        <dbReference type="Google" id="ProtNLM"/>
    </source>
</evidence>
<accession>A0A286RF91</accession>
<dbReference type="PANTHER" id="PTHR43737">
    <property type="entry name" value="BLL7424 PROTEIN"/>
    <property type="match status" value="1"/>
</dbReference>
<dbReference type="OrthoDB" id="232436at2"/>
<dbReference type="Proteomes" id="UP000215086">
    <property type="component" value="Chromosome"/>
</dbReference>
<dbReference type="InterPro" id="IPR010869">
    <property type="entry name" value="DUF1501"/>
</dbReference>
<dbReference type="EMBL" id="CP018477">
    <property type="protein sequence ID" value="ASV74635.1"/>
    <property type="molecule type" value="Genomic_DNA"/>
</dbReference>
<keyword evidence="2" id="KW-1185">Reference proteome</keyword>
<sequence>MSDVANTHVVLNAEGPQLSTRLSRRAALKRGIFGALALYLGRSGVLPRHAWAFDPTLPATKPAKAKAVIQIWMWGGPPHLDTFDPKPEAGSDYCGPFTSPIATNVSGIRINELLTELAKIADKYSLIRSMTHGVNAHETASYLVQTGRMPGDRIVYPAVGAVVAYFKGQPPEYEGLIPPYIVLTEPQGRFSEAGFLGPRFKPFATGGDPARTPFTVEGIVTPGVTVARQKSRRELLQNLDLLRQVMGDDPQIQEIKQAEEQAYDLILGTSGKAFDPSEEPQEVREKYGTTTFGQSCLVARRMVERGVRYITINYKGWDTHKENFVVMRRKLPEFDRGLASLIQDLADRGLLDSTIVWCCGEFGRTPKIAWEAPWNGGRHHYGPAFSALVAGGGFKGGHVVGATDRTGSEVKDRPVHPTDLIASMYELLGIDPGTTIRHPQGYMVRLIPEPENGATSGGLLREIM</sequence>
<dbReference type="SUPFAM" id="SSF53649">
    <property type="entry name" value="Alkaline phosphatase-like"/>
    <property type="match status" value="1"/>
</dbReference>
<dbReference type="Pfam" id="PF07394">
    <property type="entry name" value="DUF1501"/>
    <property type="match status" value="1"/>
</dbReference>
<evidence type="ECO:0000313" key="1">
    <source>
        <dbReference type="EMBL" id="ASV74635.1"/>
    </source>
</evidence>
<reference evidence="1 2" key="1">
    <citation type="journal article" name="Front. Microbiol.">
        <title>Sugar Metabolism of the First Thermophilic Planctomycete Thermogutta terrifontis: Comparative Genomic and Transcriptomic Approaches.</title>
        <authorList>
            <person name="Elcheninov A.G."/>
            <person name="Menzel P."/>
            <person name="Gudbergsdottir S.R."/>
            <person name="Slesarev A.I."/>
            <person name="Kadnikov V.V."/>
            <person name="Krogh A."/>
            <person name="Bonch-Osmolovskaya E.A."/>
            <person name="Peng X."/>
            <person name="Kublanov I.V."/>
        </authorList>
    </citation>
    <scope>NUCLEOTIDE SEQUENCE [LARGE SCALE GENOMIC DNA]</scope>
    <source>
        <strain evidence="1 2">R1</strain>
    </source>
</reference>
<name>A0A286RF91_9BACT</name>
<dbReference type="PANTHER" id="PTHR43737:SF1">
    <property type="entry name" value="DUF1501 DOMAIN-CONTAINING PROTEIN"/>
    <property type="match status" value="1"/>
</dbReference>
<dbReference type="PROSITE" id="PS51318">
    <property type="entry name" value="TAT"/>
    <property type="match status" value="1"/>
</dbReference>
<gene>
    <name evidence="1" type="ORF">THTE_2033</name>
</gene>
<proteinExistence type="predicted"/>
<protein>
    <recommendedName>
        <fullName evidence="3">DUF1501 domain-containing protein</fullName>
    </recommendedName>
</protein>
<dbReference type="AlphaFoldDB" id="A0A286RF91"/>
<dbReference type="KEGG" id="ttf:THTE_2033"/>
<evidence type="ECO:0000313" key="2">
    <source>
        <dbReference type="Proteomes" id="UP000215086"/>
    </source>
</evidence>
<organism evidence="1 2">
    <name type="scientific">Thermogutta terrifontis</name>
    <dbReference type="NCBI Taxonomy" id="1331910"/>
    <lineage>
        <taxon>Bacteria</taxon>
        <taxon>Pseudomonadati</taxon>
        <taxon>Planctomycetota</taxon>
        <taxon>Planctomycetia</taxon>
        <taxon>Pirellulales</taxon>
        <taxon>Thermoguttaceae</taxon>
        <taxon>Thermogutta</taxon>
    </lineage>
</organism>
<dbReference type="InterPro" id="IPR006311">
    <property type="entry name" value="TAT_signal"/>
</dbReference>
<dbReference type="Gene3D" id="3.40.720.10">
    <property type="entry name" value="Alkaline Phosphatase, subunit A"/>
    <property type="match status" value="1"/>
</dbReference>
<dbReference type="InterPro" id="IPR017850">
    <property type="entry name" value="Alkaline_phosphatase_core_sf"/>
</dbReference>
<dbReference type="RefSeq" id="WP_095414902.1">
    <property type="nucleotide sequence ID" value="NZ_CP018477.1"/>
</dbReference>